<dbReference type="SMART" id="SM00342">
    <property type="entry name" value="HTH_ARAC"/>
    <property type="match status" value="1"/>
</dbReference>
<gene>
    <name evidence="5" type="ORF">DES53_1104</name>
</gene>
<accession>A0A366H9L1</accession>
<feature type="domain" description="HTH araC/xylS-type" evidence="4">
    <location>
        <begin position="174"/>
        <end position="272"/>
    </location>
</feature>
<evidence type="ECO:0000259" key="4">
    <source>
        <dbReference type="PROSITE" id="PS01124"/>
    </source>
</evidence>
<comment type="caution">
    <text evidence="5">The sequence shown here is derived from an EMBL/GenBank/DDBJ whole genome shotgun (WGS) entry which is preliminary data.</text>
</comment>
<dbReference type="Pfam" id="PF12833">
    <property type="entry name" value="HTH_18"/>
    <property type="match status" value="1"/>
</dbReference>
<evidence type="ECO:0000256" key="3">
    <source>
        <dbReference type="ARBA" id="ARBA00023163"/>
    </source>
</evidence>
<dbReference type="PANTHER" id="PTHR43280">
    <property type="entry name" value="ARAC-FAMILY TRANSCRIPTIONAL REGULATOR"/>
    <property type="match status" value="1"/>
</dbReference>
<keyword evidence="6" id="KW-1185">Reference proteome</keyword>
<evidence type="ECO:0000256" key="1">
    <source>
        <dbReference type="ARBA" id="ARBA00023015"/>
    </source>
</evidence>
<dbReference type="InterPro" id="IPR020449">
    <property type="entry name" value="Tscrpt_reg_AraC-type_HTH"/>
</dbReference>
<evidence type="ECO:0000313" key="6">
    <source>
        <dbReference type="Proteomes" id="UP000253426"/>
    </source>
</evidence>
<dbReference type="EMBL" id="QNRR01000010">
    <property type="protein sequence ID" value="RBP38981.1"/>
    <property type="molecule type" value="Genomic_DNA"/>
</dbReference>
<dbReference type="InterPro" id="IPR009057">
    <property type="entry name" value="Homeodomain-like_sf"/>
</dbReference>
<dbReference type="PRINTS" id="PR00032">
    <property type="entry name" value="HTHARAC"/>
</dbReference>
<dbReference type="GO" id="GO:0043565">
    <property type="term" value="F:sequence-specific DNA binding"/>
    <property type="evidence" value="ECO:0007669"/>
    <property type="project" value="InterPro"/>
</dbReference>
<dbReference type="GO" id="GO:0003700">
    <property type="term" value="F:DNA-binding transcription factor activity"/>
    <property type="evidence" value="ECO:0007669"/>
    <property type="project" value="InterPro"/>
</dbReference>
<keyword evidence="3" id="KW-0804">Transcription</keyword>
<dbReference type="PROSITE" id="PS01124">
    <property type="entry name" value="HTH_ARAC_FAMILY_2"/>
    <property type="match status" value="1"/>
</dbReference>
<dbReference type="AlphaFoldDB" id="A0A366H9L1"/>
<evidence type="ECO:0000313" key="5">
    <source>
        <dbReference type="EMBL" id="RBP38981.1"/>
    </source>
</evidence>
<dbReference type="SUPFAM" id="SSF46689">
    <property type="entry name" value="Homeodomain-like"/>
    <property type="match status" value="1"/>
</dbReference>
<reference evidence="5 6" key="1">
    <citation type="submission" date="2018-06" db="EMBL/GenBank/DDBJ databases">
        <title>Genomic Encyclopedia of Type Strains, Phase IV (KMG-IV): sequencing the most valuable type-strain genomes for metagenomic binning, comparative biology and taxonomic classification.</title>
        <authorList>
            <person name="Goeker M."/>
        </authorList>
    </citation>
    <scope>NUCLEOTIDE SEQUENCE [LARGE SCALE GENOMIC DNA]</scope>
    <source>
        <strain evidence="5 6">DSM 25532</strain>
    </source>
</reference>
<proteinExistence type="predicted"/>
<dbReference type="OrthoDB" id="182958at2"/>
<keyword evidence="2 5" id="KW-0238">DNA-binding</keyword>
<dbReference type="PANTHER" id="PTHR43280:SF32">
    <property type="entry name" value="TRANSCRIPTIONAL REGULATORY PROTEIN"/>
    <property type="match status" value="1"/>
</dbReference>
<sequence length="284" mass="32875">MDIQSTPELSIERFRFQGRKQPGRSPCFSVYLMEQGRGAARVDYADHEFESPCLLCLSTYQKAKFECGGEVSGWLLRFHANFFCIETHHHAVGCNGVLFNEVYEVPIVRLDADSLDEFRRLMLTLEQELRLQDLAQAEVLMATLKILLIKATRMKIAQQGTEGVAATDRPEPLRQLRELLETHYHQLHSPGEYARRLGISPRTLSDLVRTHFHKTLAELIRDRVMKHARWQLLHTLKPVKQVALEVGYEDEFYFSRLFKRALGCSPQVYREQETLKRKGANLSM</sequence>
<dbReference type="InterPro" id="IPR018060">
    <property type="entry name" value="HTH_AraC"/>
</dbReference>
<evidence type="ECO:0000256" key="2">
    <source>
        <dbReference type="ARBA" id="ARBA00023125"/>
    </source>
</evidence>
<dbReference type="Proteomes" id="UP000253426">
    <property type="component" value="Unassembled WGS sequence"/>
</dbReference>
<organism evidence="5 6">
    <name type="scientific">Roseimicrobium gellanilyticum</name>
    <dbReference type="NCBI Taxonomy" id="748857"/>
    <lineage>
        <taxon>Bacteria</taxon>
        <taxon>Pseudomonadati</taxon>
        <taxon>Verrucomicrobiota</taxon>
        <taxon>Verrucomicrobiia</taxon>
        <taxon>Verrucomicrobiales</taxon>
        <taxon>Verrucomicrobiaceae</taxon>
        <taxon>Roseimicrobium</taxon>
    </lineage>
</organism>
<name>A0A366H9L1_9BACT</name>
<dbReference type="Gene3D" id="1.10.10.60">
    <property type="entry name" value="Homeodomain-like"/>
    <property type="match status" value="1"/>
</dbReference>
<protein>
    <submittedName>
        <fullName evidence="5">AraC-like DNA-binding protein</fullName>
    </submittedName>
</protein>
<keyword evidence="1" id="KW-0805">Transcription regulation</keyword>